<evidence type="ECO:0000256" key="3">
    <source>
        <dbReference type="ARBA" id="ARBA00023163"/>
    </source>
</evidence>
<evidence type="ECO:0000313" key="6">
    <source>
        <dbReference type="EMBL" id="SCB36431.1"/>
    </source>
</evidence>
<organism evidence="6 7">
    <name type="scientific">Bradyrhizobium yuanmingense</name>
    <dbReference type="NCBI Taxonomy" id="108015"/>
    <lineage>
        <taxon>Bacteria</taxon>
        <taxon>Pseudomonadati</taxon>
        <taxon>Pseudomonadota</taxon>
        <taxon>Alphaproteobacteria</taxon>
        <taxon>Hyphomicrobiales</taxon>
        <taxon>Nitrobacteraceae</taxon>
        <taxon>Bradyrhizobium</taxon>
    </lineage>
</organism>
<dbReference type="InterPro" id="IPR011075">
    <property type="entry name" value="TetR_C"/>
</dbReference>
<dbReference type="SUPFAM" id="SSF48498">
    <property type="entry name" value="Tetracyclin repressor-like, C-terminal domain"/>
    <property type="match status" value="1"/>
</dbReference>
<gene>
    <name evidence="6" type="ORF">GA0061099_1005477</name>
</gene>
<dbReference type="Pfam" id="PF00440">
    <property type="entry name" value="TetR_N"/>
    <property type="match status" value="1"/>
</dbReference>
<dbReference type="InterPro" id="IPR023772">
    <property type="entry name" value="DNA-bd_HTH_TetR-type_CS"/>
</dbReference>
<keyword evidence="2" id="KW-0238">DNA-binding</keyword>
<evidence type="ECO:0000313" key="7">
    <source>
        <dbReference type="Proteomes" id="UP000183174"/>
    </source>
</evidence>
<proteinExistence type="predicted"/>
<dbReference type="Gene3D" id="1.10.10.60">
    <property type="entry name" value="Homeodomain-like"/>
    <property type="match status" value="1"/>
</dbReference>
<dbReference type="Pfam" id="PF16925">
    <property type="entry name" value="TetR_C_13"/>
    <property type="match status" value="1"/>
</dbReference>
<evidence type="ECO:0000256" key="2">
    <source>
        <dbReference type="ARBA" id="ARBA00023125"/>
    </source>
</evidence>
<evidence type="ECO:0000256" key="1">
    <source>
        <dbReference type="ARBA" id="ARBA00023015"/>
    </source>
</evidence>
<dbReference type="PANTHER" id="PTHR47506">
    <property type="entry name" value="TRANSCRIPTIONAL REGULATORY PROTEIN"/>
    <property type="match status" value="1"/>
</dbReference>
<reference evidence="6 7" key="1">
    <citation type="submission" date="2016-08" db="EMBL/GenBank/DDBJ databases">
        <authorList>
            <person name="Seilhamer J.J."/>
        </authorList>
    </citation>
    <scope>NUCLEOTIDE SEQUENCE [LARGE SCALE GENOMIC DNA]</scope>
    <source>
        <strain evidence="6 7">CCBAU 10071</strain>
    </source>
</reference>
<dbReference type="InterPro" id="IPR001647">
    <property type="entry name" value="HTH_TetR"/>
</dbReference>
<dbReference type="EMBL" id="FMAE01000005">
    <property type="protein sequence ID" value="SCB36431.1"/>
    <property type="molecule type" value="Genomic_DNA"/>
</dbReference>
<protein>
    <submittedName>
        <fullName evidence="6">Transcriptional regulator, TetR family</fullName>
    </submittedName>
</protein>
<evidence type="ECO:0000259" key="5">
    <source>
        <dbReference type="Pfam" id="PF16925"/>
    </source>
</evidence>
<dbReference type="Gene3D" id="1.10.357.10">
    <property type="entry name" value="Tetracycline Repressor, domain 2"/>
    <property type="match status" value="1"/>
</dbReference>
<dbReference type="SUPFAM" id="SSF46689">
    <property type="entry name" value="Homeodomain-like"/>
    <property type="match status" value="1"/>
</dbReference>
<dbReference type="InterPro" id="IPR036271">
    <property type="entry name" value="Tet_transcr_reg_TetR-rel_C_sf"/>
</dbReference>
<evidence type="ECO:0000259" key="4">
    <source>
        <dbReference type="Pfam" id="PF00440"/>
    </source>
</evidence>
<dbReference type="GO" id="GO:0003677">
    <property type="term" value="F:DNA binding"/>
    <property type="evidence" value="ECO:0007669"/>
    <property type="project" value="UniProtKB-KW"/>
</dbReference>
<dbReference type="InterPro" id="IPR009057">
    <property type="entry name" value="Homeodomain-like_sf"/>
</dbReference>
<dbReference type="AlphaFoldDB" id="A0A1C3W950"/>
<keyword evidence="1" id="KW-0805">Transcription regulation</keyword>
<feature type="domain" description="HTH tetR-type" evidence="4">
    <location>
        <begin position="29"/>
        <end position="72"/>
    </location>
</feature>
<keyword evidence="3" id="KW-0804">Transcription</keyword>
<dbReference type="Proteomes" id="UP000183174">
    <property type="component" value="Unassembled WGS sequence"/>
</dbReference>
<sequence length="208" mass="22973">MVYIACMMASNSQLPVGRPREFDLDEAVKRAMQVFWDRGYHDASLPDLLAGMKLSKGSFYKAFGDKKSVFLHALKLYTEDGLRNVQEVLRSDPSPKAAIRNALIRYADLSSGSKGVRGCFAVLTAAEMLPGDPEIADLIKRLFARLQDLFAATVAKGQAAGEIRKGRDPRAIAHFIVAHAQGMRVLGKVGSRRDDMLKNIDLLMETVF</sequence>
<accession>A0A1C3W950</accession>
<dbReference type="PROSITE" id="PS01081">
    <property type="entry name" value="HTH_TETR_1"/>
    <property type="match status" value="1"/>
</dbReference>
<feature type="domain" description="Tetracyclin repressor-like C-terminal" evidence="5">
    <location>
        <begin position="99"/>
        <end position="187"/>
    </location>
</feature>
<name>A0A1C3W950_9BRAD</name>
<dbReference type="PANTHER" id="PTHR47506:SF10">
    <property type="entry name" value="TRANSCRIPTIONAL REGULATORY PROTEIN"/>
    <property type="match status" value="1"/>
</dbReference>